<dbReference type="Gene3D" id="2.160.20.10">
    <property type="entry name" value="Single-stranded right-handed beta-helix, Pectin lyase-like"/>
    <property type="match status" value="1"/>
</dbReference>
<accession>M4WNJ8</accession>
<name>M4WNJ8_9CAUD</name>
<dbReference type="KEGG" id="vg:16205385"/>
<dbReference type="GO" id="GO:0019058">
    <property type="term" value="P:viral life cycle"/>
    <property type="evidence" value="ECO:0007669"/>
    <property type="project" value="UniProtKB-ARBA"/>
</dbReference>
<dbReference type="GeneID" id="16205385"/>
<protein>
    <submittedName>
        <fullName evidence="11">Pre-neck appendage protein</fullName>
    </submittedName>
</protein>
<evidence type="ECO:0000256" key="9">
    <source>
        <dbReference type="ARBA" id="ARBA00023326"/>
    </source>
</evidence>
<organism evidence="11 12">
    <name type="scientific">Bacillus phage MG-B1</name>
    <dbReference type="NCBI Taxonomy" id="1309583"/>
    <lineage>
        <taxon>Viruses</taxon>
        <taxon>Duplodnaviria</taxon>
        <taxon>Heunggongvirae</taxon>
        <taxon>Uroviricota</taxon>
        <taxon>Caudoviricetes</taxon>
        <taxon>Salasmaviridae</taxon>
        <taxon>Northropvirinae</taxon>
        <taxon>Klosterneuburgvirus</taxon>
        <taxon>Klosterneuburgvirus MGB1</taxon>
    </lineage>
</organism>
<dbReference type="Pfam" id="PF12708">
    <property type="entry name" value="Pect-lyase_RHGA_epim"/>
    <property type="match status" value="1"/>
</dbReference>
<dbReference type="GO" id="GO:0044423">
    <property type="term" value="C:virion component"/>
    <property type="evidence" value="ECO:0007669"/>
    <property type="project" value="UniProtKB-KW"/>
</dbReference>
<sequence>MTTFNTVPLIKPLEKYGYSRYLPSAYDSSMSVYEELVTMREYLNQVILSQNEVLEQWHVLKKWLDETIEQYVKGELEEMLESGELADILNQLIGIIGDYKNYRPQDPTVIDKIMNGFNEREVNVKDWGVKGDYDPTELCGTDDTEKLNFVLDKYRGYTVYIPDGKYLISADLVIHSNTHLKLSKNAEIFAINGMGKAGTNPNHYDGIHMIKNHKETGLENVRITGGMWNGNGHNQFHDSMRGIFIQKCVGVVLDDIKVKEVNGWAFSVSNSRNIRATNIELDQLELIGENGDGVHMLNSSDIYIDNISGFTNDDLVAIDAGDILSPIESVKNVIIRNLRPKMKGTTNCYKAVALYCSSNQRMDNVLVDGIMGDTHAPIVIIANARAQEGMGYFGNITITNVSGNCIGERQPFNIQKYNQPGNASAMFIDNLTISNYKRVKPANALDDQPILLLQSVDIKNFNISNIDDQYSGDTGRLMRSFYANVENLKIENYNRKQLVSSKRSDSAIFAQGFHVDNFVVSGWNDYTTGNATPLLELDILCNIKNMIIDGVSRTIVAGPVSPFTGLLFIHGTTYINTCVINNTTVVFRDTNSAPLVYQYGEVNVMQITNSKCYSDQLPNPIVLYIMNQFNADGNETLLQYSNVYSGIYHKGNPNVGLTKGKLRVRGFDAIIDPTKITAPKEGDFILGTDSKMKQFDGTQWNNL</sequence>
<keyword evidence="7" id="KW-0119">Carbohydrate metabolism</keyword>
<keyword evidence="4" id="KW-0946">Virion</keyword>
<dbReference type="PANTHER" id="PTHR31736:SF19">
    <property type="entry name" value="PECTIN LYASE SUPERFAMILY PROTEIN-RELATED"/>
    <property type="match status" value="1"/>
</dbReference>
<evidence type="ECO:0000256" key="8">
    <source>
        <dbReference type="ARBA" id="ARBA00023295"/>
    </source>
</evidence>
<dbReference type="InterPro" id="IPR024535">
    <property type="entry name" value="RHGA/B-epi-like_pectate_lyase"/>
</dbReference>
<keyword evidence="5" id="KW-1015">Disulfide bond</keyword>
<dbReference type="EMBL" id="KC685370">
    <property type="protein sequence ID" value="AGI10621.1"/>
    <property type="molecule type" value="Genomic_DNA"/>
</dbReference>
<dbReference type="RefSeq" id="YP_008060120.1">
    <property type="nucleotide sequence ID" value="NC_021336.1"/>
</dbReference>
<keyword evidence="9" id="KW-0624">Polysaccharide degradation</keyword>
<evidence type="ECO:0000256" key="1">
    <source>
        <dbReference type="ARBA" id="ARBA00004328"/>
    </source>
</evidence>
<feature type="domain" description="Rhamnogalacturonase A/B/Epimerase-like pectate lyase" evidence="10">
    <location>
        <begin position="122"/>
        <end position="180"/>
    </location>
</feature>
<proteinExistence type="inferred from homology"/>
<evidence type="ECO:0000256" key="7">
    <source>
        <dbReference type="ARBA" id="ARBA00023277"/>
    </source>
</evidence>
<keyword evidence="3" id="KW-0378">Hydrolase</keyword>
<comment type="subcellular location">
    <subcellularLocation>
        <location evidence="1">Virion</location>
    </subcellularLocation>
</comment>
<keyword evidence="8" id="KW-0326">Glycosidase</keyword>
<dbReference type="InterPro" id="IPR011050">
    <property type="entry name" value="Pectin_lyase_fold/virulence"/>
</dbReference>
<dbReference type="GO" id="GO:0046576">
    <property type="term" value="F:rhamnogalacturonan alpha-L-rhamnopyranosyl-(1-&gt;4)-alpha-D-galactopyranosyluronide lyase activity"/>
    <property type="evidence" value="ECO:0007669"/>
    <property type="project" value="UniProtKB-ARBA"/>
</dbReference>
<dbReference type="GO" id="GO:0051701">
    <property type="term" value="P:biological process involved in interaction with host"/>
    <property type="evidence" value="ECO:0007669"/>
    <property type="project" value="UniProtKB-ARBA"/>
</dbReference>
<comment type="similarity">
    <text evidence="2">Belongs to the glycosyl hydrolase 28 family.</text>
</comment>
<evidence type="ECO:0000256" key="3">
    <source>
        <dbReference type="ARBA" id="ARBA00022801"/>
    </source>
</evidence>
<evidence type="ECO:0000313" key="12">
    <source>
        <dbReference type="Proteomes" id="UP000012167"/>
    </source>
</evidence>
<reference evidence="11 12" key="1">
    <citation type="journal article" date="2013" name="Genome Announc.">
        <title>Complete Genome Sequence of the Novel Phage MG-B1 Infecting Bacillus weihenstephanensis.</title>
        <authorList>
            <person name="Redondo R.A."/>
            <person name="Kupczok A."/>
            <person name="Stift G."/>
            <person name="Bollback J.P."/>
        </authorList>
    </citation>
    <scope>NUCLEOTIDE SEQUENCE [LARGE SCALE GENOMIC DNA]</scope>
</reference>
<dbReference type="Pfam" id="PF00295">
    <property type="entry name" value="Glyco_hydro_28"/>
    <property type="match status" value="1"/>
</dbReference>
<dbReference type="InterPro" id="IPR000743">
    <property type="entry name" value="Glyco_hydro_28"/>
</dbReference>
<dbReference type="InterPro" id="IPR012334">
    <property type="entry name" value="Pectin_lyas_fold"/>
</dbReference>
<evidence type="ECO:0000256" key="5">
    <source>
        <dbReference type="ARBA" id="ARBA00023157"/>
    </source>
</evidence>
<dbReference type="Proteomes" id="UP000012167">
    <property type="component" value="Segment"/>
</dbReference>
<dbReference type="SUPFAM" id="SSF51126">
    <property type="entry name" value="Pectin lyase-like"/>
    <property type="match status" value="1"/>
</dbReference>
<evidence type="ECO:0000256" key="6">
    <source>
        <dbReference type="ARBA" id="ARBA00023180"/>
    </source>
</evidence>
<dbReference type="OrthoDB" id="2171at10239"/>
<dbReference type="PANTHER" id="PTHR31736">
    <property type="match status" value="1"/>
</dbReference>
<dbReference type="GO" id="GO:0004650">
    <property type="term" value="F:polygalacturonase activity"/>
    <property type="evidence" value="ECO:0007669"/>
    <property type="project" value="InterPro"/>
</dbReference>
<keyword evidence="6" id="KW-0325">Glycoprotein</keyword>
<evidence type="ECO:0000259" key="10">
    <source>
        <dbReference type="Pfam" id="PF12708"/>
    </source>
</evidence>
<evidence type="ECO:0000256" key="2">
    <source>
        <dbReference type="ARBA" id="ARBA00008834"/>
    </source>
</evidence>
<gene>
    <name evidence="11" type="ORF">mgb1_032</name>
</gene>
<evidence type="ECO:0000313" key="11">
    <source>
        <dbReference type="EMBL" id="AGI10621.1"/>
    </source>
</evidence>
<evidence type="ECO:0000256" key="4">
    <source>
        <dbReference type="ARBA" id="ARBA00022844"/>
    </source>
</evidence>
<dbReference type="GO" id="GO:0000272">
    <property type="term" value="P:polysaccharide catabolic process"/>
    <property type="evidence" value="ECO:0007669"/>
    <property type="project" value="UniProtKB-KW"/>
</dbReference>
<keyword evidence="12" id="KW-1185">Reference proteome</keyword>